<organism evidence="1 2">
    <name type="scientific">Parabacteroides distasonis CL09T03C24</name>
    <dbReference type="NCBI Taxonomy" id="999417"/>
    <lineage>
        <taxon>Bacteria</taxon>
        <taxon>Pseudomonadati</taxon>
        <taxon>Bacteroidota</taxon>
        <taxon>Bacteroidia</taxon>
        <taxon>Bacteroidales</taxon>
        <taxon>Tannerellaceae</taxon>
        <taxon>Parabacteroides</taxon>
    </lineage>
</organism>
<proteinExistence type="predicted"/>
<dbReference type="EMBL" id="AGZN01000024">
    <property type="protein sequence ID" value="EKN25691.1"/>
    <property type="molecule type" value="Genomic_DNA"/>
</dbReference>
<dbReference type="RefSeq" id="WP_005865993.1">
    <property type="nucleotide sequence ID" value="NZ_JH976488.1"/>
</dbReference>
<evidence type="ECO:0000313" key="2">
    <source>
        <dbReference type="Proteomes" id="UP000006262"/>
    </source>
</evidence>
<dbReference type="InterPro" id="IPR011004">
    <property type="entry name" value="Trimer_LpxA-like_sf"/>
</dbReference>
<name>A0AAD2TNT3_PARDI</name>
<sequence length="277" mass="32070">MIKIMKEWVGPFAILLLKRIRVQHHRLSLSKTIYFNFKCLPFRQACKLPIFIYHNTSIYRIGKIEIKSKEIFQGMIQWGKLGYKSSGKGKICNNGKIEFEGPVFWWGGCILENNGTMVFKGYTQIGEGTLILIRDYLEIGRYTRIGFLSFFMDSDDHFTVNMENQKVARNKAPIIIGKYNWIANKTVIKKNTKIPDYTIVASSNTLLSKDYTENGEFCVLGGIPAKVIAKGIRRIYNYKAEAEINDYFKHNPDCKYLQLDLPQESLEKYCIDNALHF</sequence>
<protein>
    <recommendedName>
        <fullName evidence="3">Transferase</fullName>
    </recommendedName>
</protein>
<comment type="caution">
    <text evidence="1">The sequence shown here is derived from an EMBL/GenBank/DDBJ whole genome shotgun (WGS) entry which is preliminary data.</text>
</comment>
<dbReference type="Gene3D" id="2.160.10.10">
    <property type="entry name" value="Hexapeptide repeat proteins"/>
    <property type="match status" value="1"/>
</dbReference>
<dbReference type="Proteomes" id="UP000006262">
    <property type="component" value="Unassembled WGS sequence"/>
</dbReference>
<dbReference type="SUPFAM" id="SSF51161">
    <property type="entry name" value="Trimeric LpxA-like enzymes"/>
    <property type="match status" value="1"/>
</dbReference>
<accession>A0AAD2TNT3</accession>
<gene>
    <name evidence="1" type="ORF">HMPREF1059_02392</name>
</gene>
<reference evidence="1 2" key="1">
    <citation type="submission" date="2012-02" db="EMBL/GenBank/DDBJ databases">
        <title>The Genome Sequence of Parabacteroides distasonis CL09T03C24.</title>
        <authorList>
            <consortium name="The Broad Institute Genome Sequencing Platform"/>
            <person name="Earl A."/>
            <person name="Ward D."/>
            <person name="Feldgarden M."/>
            <person name="Gevers D."/>
            <person name="Zitomersky N.L."/>
            <person name="Coyne M.J."/>
            <person name="Comstock L.E."/>
            <person name="Young S.K."/>
            <person name="Zeng Q."/>
            <person name="Gargeya S."/>
            <person name="Fitzgerald M."/>
            <person name="Haas B."/>
            <person name="Abouelleil A."/>
            <person name="Alvarado L."/>
            <person name="Arachchi H.M."/>
            <person name="Berlin A."/>
            <person name="Chapman S.B."/>
            <person name="Gearin G."/>
            <person name="Goldberg J."/>
            <person name="Griggs A."/>
            <person name="Gujja S."/>
            <person name="Hansen M."/>
            <person name="Heiman D."/>
            <person name="Howarth C."/>
            <person name="Larimer J."/>
            <person name="Lui A."/>
            <person name="MacDonald P.J.P."/>
            <person name="McCowen C."/>
            <person name="Montmayeur A."/>
            <person name="Murphy C."/>
            <person name="Neiman D."/>
            <person name="Pearson M."/>
            <person name="Priest M."/>
            <person name="Roberts A."/>
            <person name="Saif S."/>
            <person name="Shea T."/>
            <person name="Sisk P."/>
            <person name="Stolte C."/>
            <person name="Sykes S."/>
            <person name="Wortman J."/>
            <person name="Nusbaum C."/>
            <person name="Birren B."/>
        </authorList>
    </citation>
    <scope>NUCLEOTIDE SEQUENCE [LARGE SCALE GENOMIC DNA]</scope>
    <source>
        <strain evidence="1 2">CL09T03C24</strain>
    </source>
</reference>
<evidence type="ECO:0008006" key="3">
    <source>
        <dbReference type="Google" id="ProtNLM"/>
    </source>
</evidence>
<dbReference type="AlphaFoldDB" id="A0AAD2TNT3"/>
<evidence type="ECO:0000313" key="1">
    <source>
        <dbReference type="EMBL" id="EKN25691.1"/>
    </source>
</evidence>